<sequence length="375" mass="41230">MATWWWGTGASSVQVEGACPADDWFHWPAAPASGDGSGFARRYREDFALLRDLGTTDHRLSISWARVEPIEGQVDQATVDHYRAVLSAARDEGLRVWVCLLHSAIPVWFADRGGFAGAGALETWLRWVDLAAGVFGDLVGGWMPFNLPTTYAQKAYLTGTFPPGHRDPREFAAVLATVHTCDFEAALRLRATGKPISSNEAVLPLYPADAQLSQVDAVVWDSWLRLARSPRYANAFDLIGISYYYAMAVTSTGELAPYPPDGRPGPLGYVPWPDGLADVLARLHRELPDARFVVAEIGYGDTGGLDDTARCEYLLRAFEHISAAQANGMRIEGVSIWTGIDNYEWLAGHTVSFGLFDADRRPRRSAELIRSLTRG</sequence>
<accession>A0ABV6MQG1</accession>
<evidence type="ECO:0000256" key="3">
    <source>
        <dbReference type="ARBA" id="ARBA00023295"/>
    </source>
</evidence>
<dbReference type="RefSeq" id="WP_273940975.1">
    <property type="nucleotide sequence ID" value="NZ_CP097263.1"/>
</dbReference>
<name>A0ABV6MQG1_9PSEU</name>
<evidence type="ECO:0000256" key="4">
    <source>
        <dbReference type="RuleBase" id="RU003690"/>
    </source>
</evidence>
<comment type="similarity">
    <text evidence="1 4">Belongs to the glycosyl hydrolase 1 family.</text>
</comment>
<keyword evidence="3" id="KW-0326">Glycosidase</keyword>
<comment type="caution">
    <text evidence="5">The sequence shown here is derived from an EMBL/GenBank/DDBJ whole genome shotgun (WGS) entry which is preliminary data.</text>
</comment>
<dbReference type="PANTHER" id="PTHR10353:SF209">
    <property type="entry name" value="GALACTOLIPID GALACTOSYLTRANSFERASE SFR2, CHLOROPLASTIC"/>
    <property type="match status" value="1"/>
</dbReference>
<keyword evidence="2" id="KW-0378">Hydrolase</keyword>
<evidence type="ECO:0000256" key="1">
    <source>
        <dbReference type="ARBA" id="ARBA00010838"/>
    </source>
</evidence>
<evidence type="ECO:0000256" key="2">
    <source>
        <dbReference type="ARBA" id="ARBA00022801"/>
    </source>
</evidence>
<dbReference type="PANTHER" id="PTHR10353">
    <property type="entry name" value="GLYCOSYL HYDROLASE"/>
    <property type="match status" value="1"/>
</dbReference>
<evidence type="ECO:0000313" key="6">
    <source>
        <dbReference type="Proteomes" id="UP001589810"/>
    </source>
</evidence>
<dbReference type="EMBL" id="JBHLUD010000004">
    <property type="protein sequence ID" value="MFC0542559.1"/>
    <property type="molecule type" value="Genomic_DNA"/>
</dbReference>
<dbReference type="Proteomes" id="UP001589810">
    <property type="component" value="Unassembled WGS sequence"/>
</dbReference>
<organism evidence="5 6">
    <name type="scientific">Kutzneria chonburiensis</name>
    <dbReference type="NCBI Taxonomy" id="1483604"/>
    <lineage>
        <taxon>Bacteria</taxon>
        <taxon>Bacillati</taxon>
        <taxon>Actinomycetota</taxon>
        <taxon>Actinomycetes</taxon>
        <taxon>Pseudonocardiales</taxon>
        <taxon>Pseudonocardiaceae</taxon>
        <taxon>Kutzneria</taxon>
    </lineage>
</organism>
<evidence type="ECO:0000313" key="5">
    <source>
        <dbReference type="EMBL" id="MFC0542559.1"/>
    </source>
</evidence>
<dbReference type="PRINTS" id="PR00131">
    <property type="entry name" value="GLHYDRLASE1"/>
</dbReference>
<gene>
    <name evidence="5" type="ORF">ACFFH7_13760</name>
</gene>
<dbReference type="Pfam" id="PF00232">
    <property type="entry name" value="Glyco_hydro_1"/>
    <property type="match status" value="2"/>
</dbReference>
<dbReference type="InterPro" id="IPR001360">
    <property type="entry name" value="Glyco_hydro_1"/>
</dbReference>
<keyword evidence="6" id="KW-1185">Reference proteome</keyword>
<protein>
    <submittedName>
        <fullName evidence="5">Family 1 glycosylhydrolase</fullName>
    </submittedName>
</protein>
<dbReference type="InterPro" id="IPR017853">
    <property type="entry name" value="GH"/>
</dbReference>
<dbReference type="SUPFAM" id="SSF51445">
    <property type="entry name" value="(Trans)glycosidases"/>
    <property type="match status" value="1"/>
</dbReference>
<dbReference type="Gene3D" id="3.20.20.80">
    <property type="entry name" value="Glycosidases"/>
    <property type="match status" value="2"/>
</dbReference>
<reference evidence="5 6" key="1">
    <citation type="submission" date="2024-09" db="EMBL/GenBank/DDBJ databases">
        <authorList>
            <person name="Sun Q."/>
            <person name="Mori K."/>
        </authorList>
    </citation>
    <scope>NUCLEOTIDE SEQUENCE [LARGE SCALE GENOMIC DNA]</scope>
    <source>
        <strain evidence="5 6">TBRC 1432</strain>
    </source>
</reference>
<proteinExistence type="inferred from homology"/>